<dbReference type="Proteomes" id="UP000800235">
    <property type="component" value="Unassembled WGS sequence"/>
</dbReference>
<dbReference type="SMART" id="SM00320">
    <property type="entry name" value="WD40"/>
    <property type="match status" value="4"/>
</dbReference>
<dbReference type="PANTHER" id="PTHR16453">
    <property type="entry name" value="WD40 DOMAIN-CONTAINING PROTEIN MIO FAMILY MEMBER"/>
    <property type="match status" value="1"/>
</dbReference>
<dbReference type="InterPro" id="IPR037593">
    <property type="entry name" value="MIOS/Sea4"/>
</dbReference>
<dbReference type="PANTHER" id="PTHR16453:SF9">
    <property type="entry name" value="GATOR COMPLEX PROTEIN MIOS"/>
    <property type="match status" value="1"/>
</dbReference>
<name>A0A9P4TZT5_9PEZI</name>
<dbReference type="Pfam" id="PF17034">
    <property type="entry name" value="zinc_ribbon_16"/>
    <property type="match status" value="1"/>
</dbReference>
<evidence type="ECO:0000313" key="6">
    <source>
        <dbReference type="EMBL" id="KAF2431975.1"/>
    </source>
</evidence>
<dbReference type="EMBL" id="MU007028">
    <property type="protein sequence ID" value="KAF2431975.1"/>
    <property type="molecule type" value="Genomic_DNA"/>
</dbReference>
<evidence type="ECO:0000313" key="7">
    <source>
        <dbReference type="Proteomes" id="UP000800235"/>
    </source>
</evidence>
<keyword evidence="2" id="KW-0853">WD repeat</keyword>
<feature type="domain" description="MIOS-like alpha-solenoid" evidence="5">
    <location>
        <begin position="488"/>
        <end position="721"/>
    </location>
</feature>
<comment type="caution">
    <text evidence="6">The sequence shown here is derived from an EMBL/GenBank/DDBJ whole genome shotgun (WGS) entry which is preliminary data.</text>
</comment>
<dbReference type="InterPro" id="IPR036322">
    <property type="entry name" value="WD40_repeat_dom_sf"/>
</dbReference>
<comment type="similarity">
    <text evidence="1">Belongs to the WD repeat mio family.</text>
</comment>
<dbReference type="GO" id="GO:0005737">
    <property type="term" value="C:cytoplasm"/>
    <property type="evidence" value="ECO:0007669"/>
    <property type="project" value="TreeGrafter"/>
</dbReference>
<evidence type="ECO:0000256" key="3">
    <source>
        <dbReference type="ARBA" id="ARBA00022737"/>
    </source>
</evidence>
<feature type="domain" description="GATOR2 complex protein MIO zinc-ribbon like" evidence="4">
    <location>
        <begin position="841"/>
        <end position="960"/>
    </location>
</feature>
<accession>A0A9P4TZT5</accession>
<dbReference type="InterPro" id="IPR001680">
    <property type="entry name" value="WD40_rpt"/>
</dbReference>
<dbReference type="SUPFAM" id="SSF50978">
    <property type="entry name" value="WD40 repeat-like"/>
    <property type="match status" value="1"/>
</dbReference>
<evidence type="ECO:0000259" key="5">
    <source>
        <dbReference type="Pfam" id="PF21719"/>
    </source>
</evidence>
<dbReference type="AlphaFoldDB" id="A0A9P4TZT5"/>
<dbReference type="GO" id="GO:1904263">
    <property type="term" value="P:positive regulation of TORC1 signaling"/>
    <property type="evidence" value="ECO:0007669"/>
    <property type="project" value="TreeGrafter"/>
</dbReference>
<protein>
    <submittedName>
        <fullName evidence="6">Uncharacterized protein</fullName>
    </submittedName>
</protein>
<evidence type="ECO:0000259" key="4">
    <source>
        <dbReference type="Pfam" id="PF17034"/>
    </source>
</evidence>
<keyword evidence="3" id="KW-0677">Repeat</keyword>
<dbReference type="InterPro" id="IPR031488">
    <property type="entry name" value="Zn_ribbon_mio"/>
</dbReference>
<dbReference type="InterPro" id="IPR049092">
    <property type="entry name" value="MIOS_a-sol"/>
</dbReference>
<dbReference type="OrthoDB" id="341486at2759"/>
<dbReference type="Pfam" id="PF21719">
    <property type="entry name" value="MIOS_a-sol"/>
    <property type="match status" value="1"/>
</dbReference>
<evidence type="ECO:0000256" key="1">
    <source>
        <dbReference type="ARBA" id="ARBA00009713"/>
    </source>
</evidence>
<dbReference type="Gene3D" id="2.130.10.10">
    <property type="entry name" value="YVTN repeat-like/Quinoprotein amine dehydrogenase"/>
    <property type="match status" value="1"/>
</dbReference>
<evidence type="ECO:0000256" key="2">
    <source>
        <dbReference type="ARBA" id="ARBA00022574"/>
    </source>
</evidence>
<organism evidence="6 7">
    <name type="scientific">Tothia fuscella</name>
    <dbReference type="NCBI Taxonomy" id="1048955"/>
    <lineage>
        <taxon>Eukaryota</taxon>
        <taxon>Fungi</taxon>
        <taxon>Dikarya</taxon>
        <taxon>Ascomycota</taxon>
        <taxon>Pezizomycotina</taxon>
        <taxon>Dothideomycetes</taxon>
        <taxon>Pleosporomycetidae</taxon>
        <taxon>Venturiales</taxon>
        <taxon>Cylindrosympodiaceae</taxon>
        <taxon>Tothia</taxon>
    </lineage>
</organism>
<sequence length="964" mass="108704">MEAAIRWSPHATPESPDFLIVDVVGNRLKLCQVESLQSKSVKYKQISQRDHLPNYTAFDWSKTDPYFVAIGAASGEANLVRIDPERSQNEENIWSFPIRHQRKCNSIAFSAKNYLATGLDKVRTDWCMNIYDLSVIGAQGSRQQQDPIRKLATSEPISSIKFFNSQPDTLVCGVRSACIRIFDLRDHATTSAAYFNTRQVHNLAIDPKDENYFISAGPPGDPVVTVWDCRMASKSSSSTPSSETGPAGPVLEIKSAVDNSQSAAIWSLRFCGVKRGCFGVLSSTGEIKVFELGQHAVKSTLVVPPSNHLGGTPWTSKHYTRRTHNLAYPWYDKDNGQEEDSRIIAYDFLPEGKGLAALALHPNREVELLNVPDHPRNLNFTARDELYVWKDRRKRFAPHRKFPSVAEDLKALQKRAKASDGVRRDSEQALLQTTSRVENLSIENFGHKAPATPHHTSSGDQHEDLLKLWFPSYKPAIGDALNILGTQRRRCFEGYLLNAQENKAIVANDPWLVDMWDTVKRFEDMAKNDGMLVDAFDFSYLGVFAIWNNTFGAHRNRIFRDSTLTNNKFVNAVVNITRSKEYPVFQGSKTMFPAHRQLCLAICGWTFSKDRLRQYCRRLMGNGEHYKAVVIAVMRGFKDLAQELLRSAIQQKTLQNIGLGAVIACETVNAEQRELCSWMADETDDPYLKALLNYFIKGDWKIVADMQQLALSDRVGVALKYLDDTRLDEFIKIQTAEAVLIGNIEGLVLTGLTDRAMDLLSNYIKKFNDLQTAVLVASFTNPLYLDDPRFTLWKNTYEMQMQTWRAFRERMLFNHEHRKKSISHDKRQFGTIPTRPLTLRCNHCLNPLAPRTMKPQPDGSILTITAPRLKFSNSPAAKAGQLCPHCGNATPVCGICGLGLAAPDVRKLHSASARKLAEEDGLSHQAVHCMTCNHAFHGNHARDWFARHKMCPVPDCRCMCGLLH</sequence>
<proteinExistence type="inferred from homology"/>
<keyword evidence="7" id="KW-1185">Reference proteome</keyword>
<dbReference type="InterPro" id="IPR015943">
    <property type="entry name" value="WD40/YVTN_repeat-like_dom_sf"/>
</dbReference>
<gene>
    <name evidence="6" type="ORF">EJ08DRAFT_669597</name>
</gene>
<reference evidence="6" key="1">
    <citation type="journal article" date="2020" name="Stud. Mycol.">
        <title>101 Dothideomycetes genomes: a test case for predicting lifestyles and emergence of pathogens.</title>
        <authorList>
            <person name="Haridas S."/>
            <person name="Albert R."/>
            <person name="Binder M."/>
            <person name="Bloem J."/>
            <person name="Labutti K."/>
            <person name="Salamov A."/>
            <person name="Andreopoulos B."/>
            <person name="Baker S."/>
            <person name="Barry K."/>
            <person name="Bills G."/>
            <person name="Bluhm B."/>
            <person name="Cannon C."/>
            <person name="Castanera R."/>
            <person name="Culley D."/>
            <person name="Daum C."/>
            <person name="Ezra D."/>
            <person name="Gonzalez J."/>
            <person name="Henrissat B."/>
            <person name="Kuo A."/>
            <person name="Liang C."/>
            <person name="Lipzen A."/>
            <person name="Lutzoni F."/>
            <person name="Magnuson J."/>
            <person name="Mondo S."/>
            <person name="Nolan M."/>
            <person name="Ohm R."/>
            <person name="Pangilinan J."/>
            <person name="Park H.-J."/>
            <person name="Ramirez L."/>
            <person name="Alfaro M."/>
            <person name="Sun H."/>
            <person name="Tritt A."/>
            <person name="Yoshinaga Y."/>
            <person name="Zwiers L.-H."/>
            <person name="Turgeon B."/>
            <person name="Goodwin S."/>
            <person name="Spatafora J."/>
            <person name="Crous P."/>
            <person name="Grigoriev I."/>
        </authorList>
    </citation>
    <scope>NUCLEOTIDE SEQUENCE</scope>
    <source>
        <strain evidence="6">CBS 130266</strain>
    </source>
</reference>